<keyword evidence="2" id="KW-1185">Reference proteome</keyword>
<dbReference type="SUPFAM" id="SSF51445">
    <property type="entry name" value="(Trans)glycosidases"/>
    <property type="match status" value="1"/>
</dbReference>
<evidence type="ECO:0000313" key="1">
    <source>
        <dbReference type="EMBL" id="OKO99129.1"/>
    </source>
</evidence>
<dbReference type="GO" id="GO:0000272">
    <property type="term" value="P:polysaccharide catabolic process"/>
    <property type="evidence" value="ECO:0007669"/>
    <property type="project" value="TreeGrafter"/>
</dbReference>
<name>A0A1Q5TFW6_9EURO</name>
<comment type="caution">
    <text evidence="1">The sequence shown here is derived from an EMBL/GenBank/DDBJ whole genome shotgun (WGS) entry which is preliminary data.</text>
</comment>
<dbReference type="InterPro" id="IPR017853">
    <property type="entry name" value="GH"/>
</dbReference>
<dbReference type="PANTHER" id="PTHR43576:SF3">
    <property type="entry name" value="ALPHA-L-ARABINOFURANOSIDASE C"/>
    <property type="match status" value="1"/>
</dbReference>
<dbReference type="PANTHER" id="PTHR43576">
    <property type="entry name" value="ALPHA-L-ARABINOFURANOSIDASE C-RELATED"/>
    <property type="match status" value="1"/>
</dbReference>
<dbReference type="EMBL" id="MNBE01000664">
    <property type="protein sequence ID" value="OKO99129.1"/>
    <property type="molecule type" value="Genomic_DNA"/>
</dbReference>
<organism evidence="1 2">
    <name type="scientific">Penicillium subrubescens</name>
    <dbReference type="NCBI Taxonomy" id="1316194"/>
    <lineage>
        <taxon>Eukaryota</taxon>
        <taxon>Fungi</taxon>
        <taxon>Dikarya</taxon>
        <taxon>Ascomycota</taxon>
        <taxon>Pezizomycotina</taxon>
        <taxon>Eurotiomycetes</taxon>
        <taxon>Eurotiomycetidae</taxon>
        <taxon>Eurotiales</taxon>
        <taxon>Aspergillaceae</taxon>
        <taxon>Penicillium</taxon>
    </lineage>
</organism>
<gene>
    <name evidence="1" type="ORF">PENSUB_8515</name>
</gene>
<proteinExistence type="predicted"/>
<accession>A0A1Q5TFW6</accession>
<reference evidence="1 2" key="1">
    <citation type="submission" date="2016-10" db="EMBL/GenBank/DDBJ databases">
        <title>Genome sequence of the ascomycete fungus Penicillium subrubescens.</title>
        <authorList>
            <person name="De Vries R.P."/>
            <person name="Peng M."/>
            <person name="Dilokpimol A."/>
            <person name="Hilden K."/>
            <person name="Makela M.R."/>
            <person name="Grigoriev I."/>
            <person name="Riley R."/>
            <person name="Granchi Z."/>
        </authorList>
    </citation>
    <scope>NUCLEOTIDE SEQUENCE [LARGE SCALE GENOMIC DNA]</scope>
    <source>
        <strain evidence="1 2">CBS 132785</strain>
    </source>
</reference>
<dbReference type="Proteomes" id="UP000186955">
    <property type="component" value="Unassembled WGS sequence"/>
</dbReference>
<sequence>MGRCIYGGIYDPGNKNGLVDENGFRTDVIDCMKELKVPINEFMKWCEIIEAQPYLALNMGTGTLEEALKQLDPTIKLVLCGKDGHSDWDRYVLQECLKVTDLHSINIYTFDME</sequence>
<evidence type="ECO:0000313" key="2">
    <source>
        <dbReference type="Proteomes" id="UP000186955"/>
    </source>
</evidence>
<dbReference type="SMR" id="A0A1Q5TFW6"/>
<dbReference type="STRING" id="1316194.A0A1Q5TFW6"/>
<protein>
    <submittedName>
        <fullName evidence="1">Alpha-L-arabinofuranosidase C</fullName>
    </submittedName>
</protein>
<dbReference type="AlphaFoldDB" id="A0A1Q5TFW6"/>
<dbReference type="Gene3D" id="3.20.20.80">
    <property type="entry name" value="Glycosidases"/>
    <property type="match status" value="3"/>
</dbReference>